<gene>
    <name evidence="2" type="ORF">EXIGLDRAFT_777030</name>
</gene>
<dbReference type="Gene3D" id="3.40.525.10">
    <property type="entry name" value="CRAL-TRIO lipid binding domain"/>
    <property type="match status" value="1"/>
</dbReference>
<dbReference type="PANTHER" id="PTHR45657">
    <property type="entry name" value="CRAL-TRIO DOMAIN-CONTAINING PROTEIN YKL091C-RELATED"/>
    <property type="match status" value="1"/>
</dbReference>
<feature type="domain" description="CRAL-TRIO" evidence="1">
    <location>
        <begin position="1"/>
        <end position="127"/>
    </location>
</feature>
<dbReference type="CDD" id="cd00170">
    <property type="entry name" value="SEC14"/>
    <property type="match status" value="1"/>
</dbReference>
<dbReference type="PROSITE" id="PS50191">
    <property type="entry name" value="CRAL_TRIO"/>
    <property type="match status" value="1"/>
</dbReference>
<dbReference type="Proteomes" id="UP000077266">
    <property type="component" value="Unassembled WGS sequence"/>
</dbReference>
<evidence type="ECO:0000313" key="2">
    <source>
        <dbReference type="EMBL" id="KZV83988.1"/>
    </source>
</evidence>
<dbReference type="STRING" id="1314781.A0A165D8B8"/>
<dbReference type="InterPro" id="IPR001251">
    <property type="entry name" value="CRAL-TRIO_dom"/>
</dbReference>
<dbReference type="SUPFAM" id="SSF52087">
    <property type="entry name" value="CRAL/TRIO domain"/>
    <property type="match status" value="1"/>
</dbReference>
<dbReference type="OrthoDB" id="1434354at2759"/>
<dbReference type="AlphaFoldDB" id="A0A165D8B8"/>
<evidence type="ECO:0000259" key="1">
    <source>
        <dbReference type="PROSITE" id="PS50191"/>
    </source>
</evidence>
<keyword evidence="3" id="KW-1185">Reference proteome</keyword>
<dbReference type="PANTHER" id="PTHR45657:SF1">
    <property type="entry name" value="CRAL-TRIO DOMAIN-CONTAINING PROTEIN YKL091C-RELATED"/>
    <property type="match status" value="1"/>
</dbReference>
<protein>
    <recommendedName>
        <fullName evidence="1">CRAL-TRIO domain-containing protein</fullName>
    </recommendedName>
</protein>
<dbReference type="InterPro" id="IPR051026">
    <property type="entry name" value="PI/PC_transfer"/>
</dbReference>
<dbReference type="InterPro" id="IPR036865">
    <property type="entry name" value="CRAL-TRIO_dom_sf"/>
</dbReference>
<dbReference type="Pfam" id="PF00650">
    <property type="entry name" value="CRAL_TRIO"/>
    <property type="match status" value="1"/>
</dbReference>
<sequence length="127" mass="14423">MSFLQDLQMERRKCVGYVNALYKLTTQERLLGSYGEYEKFLVDRLPACSAAIGHPVETSCTILDLKGVGMGQFWKVKDCIAQASDTDQNYYPECMGKFYMINAHMLFSTVWSVTKGWVDPVTVVKTD</sequence>
<name>A0A165D8B8_EXIGL</name>
<proteinExistence type="predicted"/>
<dbReference type="InParanoid" id="A0A165D8B8"/>
<accession>A0A165D8B8</accession>
<dbReference type="EMBL" id="KV426246">
    <property type="protein sequence ID" value="KZV83988.1"/>
    <property type="molecule type" value="Genomic_DNA"/>
</dbReference>
<evidence type="ECO:0000313" key="3">
    <source>
        <dbReference type="Proteomes" id="UP000077266"/>
    </source>
</evidence>
<organism evidence="2 3">
    <name type="scientific">Exidia glandulosa HHB12029</name>
    <dbReference type="NCBI Taxonomy" id="1314781"/>
    <lineage>
        <taxon>Eukaryota</taxon>
        <taxon>Fungi</taxon>
        <taxon>Dikarya</taxon>
        <taxon>Basidiomycota</taxon>
        <taxon>Agaricomycotina</taxon>
        <taxon>Agaricomycetes</taxon>
        <taxon>Auriculariales</taxon>
        <taxon>Exidiaceae</taxon>
        <taxon>Exidia</taxon>
    </lineage>
</organism>
<reference evidence="2 3" key="1">
    <citation type="journal article" date="2016" name="Mol. Biol. Evol.">
        <title>Comparative Genomics of Early-Diverging Mushroom-Forming Fungi Provides Insights into the Origins of Lignocellulose Decay Capabilities.</title>
        <authorList>
            <person name="Nagy L.G."/>
            <person name="Riley R."/>
            <person name="Tritt A."/>
            <person name="Adam C."/>
            <person name="Daum C."/>
            <person name="Floudas D."/>
            <person name="Sun H."/>
            <person name="Yadav J.S."/>
            <person name="Pangilinan J."/>
            <person name="Larsson K.H."/>
            <person name="Matsuura K."/>
            <person name="Barry K."/>
            <person name="Labutti K."/>
            <person name="Kuo R."/>
            <person name="Ohm R.A."/>
            <person name="Bhattacharya S.S."/>
            <person name="Shirouzu T."/>
            <person name="Yoshinaga Y."/>
            <person name="Martin F.M."/>
            <person name="Grigoriev I.V."/>
            <person name="Hibbett D.S."/>
        </authorList>
    </citation>
    <scope>NUCLEOTIDE SEQUENCE [LARGE SCALE GENOMIC DNA]</scope>
    <source>
        <strain evidence="2 3">HHB12029</strain>
    </source>
</reference>